<accession>Q7NCA0</accession>
<dbReference type="InterPro" id="IPR003959">
    <property type="entry name" value="ATPase_AAA_core"/>
</dbReference>
<organism evidence="3 4">
    <name type="scientific">Gloeobacter violaceus (strain ATCC 29082 / PCC 7421)</name>
    <dbReference type="NCBI Taxonomy" id="251221"/>
    <lineage>
        <taxon>Bacteria</taxon>
        <taxon>Bacillati</taxon>
        <taxon>Cyanobacteriota</taxon>
        <taxon>Cyanophyceae</taxon>
        <taxon>Gloeobacterales</taxon>
        <taxon>Gloeobacteraceae</taxon>
        <taxon>Gloeobacter</taxon>
    </lineage>
</organism>
<dbReference type="EMBL" id="BA000045">
    <property type="protein sequence ID" value="BAC91020.1"/>
    <property type="molecule type" value="Genomic_DNA"/>
</dbReference>
<feature type="domain" description="ATPase AAA-type core" evidence="2">
    <location>
        <begin position="126"/>
        <end position="327"/>
    </location>
</feature>
<reference evidence="3 4" key="2">
    <citation type="journal article" date="2003" name="DNA Res.">
        <title>Complete genome structure of Gloeobacter violaceus PCC 7421, a cyanobacterium that lacks thylakoids (supplement).</title>
        <authorList>
            <person name="Nakamura Y."/>
            <person name="Kaneko T."/>
            <person name="Sato S."/>
            <person name="Mimuro M."/>
            <person name="Miyashita H."/>
            <person name="Tsuchiya T."/>
            <person name="Sasamoto S."/>
            <person name="Watanabe A."/>
            <person name="Kawashima K."/>
            <person name="Kishida Y."/>
            <person name="Kiyokawa C."/>
            <person name="Kohara M."/>
            <person name="Matsumoto M."/>
            <person name="Matsuno A."/>
            <person name="Nakazaki N."/>
            <person name="Shimpo S."/>
            <person name="Takeuchi C."/>
            <person name="Yamada M."/>
            <person name="Tabata S."/>
        </authorList>
    </citation>
    <scope>NUCLEOTIDE SEQUENCE [LARGE SCALE GENOMIC DNA]</scope>
    <source>
        <strain evidence="4">ATCC 29082 / PCC 7421</strain>
    </source>
</reference>
<keyword evidence="4" id="KW-1185">Reference proteome</keyword>
<dbReference type="Pfam" id="PF13175">
    <property type="entry name" value="AAA_15"/>
    <property type="match status" value="1"/>
</dbReference>
<dbReference type="PIRSF" id="PIRSF029347">
    <property type="entry name" value="RecF"/>
    <property type="match status" value="1"/>
</dbReference>
<dbReference type="GO" id="GO:0005524">
    <property type="term" value="F:ATP binding"/>
    <property type="evidence" value="ECO:0007669"/>
    <property type="project" value="InterPro"/>
</dbReference>
<dbReference type="eggNOG" id="COG1106">
    <property type="taxonomic scope" value="Bacteria"/>
</dbReference>
<dbReference type="PATRIC" id="fig|251221.4.peg.3108"/>
<dbReference type="PANTHER" id="PTHR32182:SF0">
    <property type="entry name" value="DNA REPLICATION AND REPAIR PROTEIN RECF"/>
    <property type="match status" value="1"/>
</dbReference>
<evidence type="ECO:0000313" key="4">
    <source>
        <dbReference type="Proteomes" id="UP000000557"/>
    </source>
</evidence>
<dbReference type="InterPro" id="IPR041685">
    <property type="entry name" value="AAA_GajA/Old/RecF-like"/>
</dbReference>
<dbReference type="EnsemblBacteria" id="BAC91020">
    <property type="protein sequence ID" value="BAC91020"/>
    <property type="gene ID" value="BAC91020"/>
</dbReference>
<dbReference type="OrthoDB" id="9801813at2"/>
<gene>
    <name evidence="3" type="ordered locus">gll3079</name>
</gene>
<protein>
    <submittedName>
        <fullName evidence="3">Gll3079 protein</fullName>
    </submittedName>
</protein>
<proteinExistence type="predicted"/>
<dbReference type="GO" id="GO:0006302">
    <property type="term" value="P:double-strand break repair"/>
    <property type="evidence" value="ECO:0000318"/>
    <property type="project" value="GO_Central"/>
</dbReference>
<dbReference type="Gene3D" id="3.40.50.300">
    <property type="entry name" value="P-loop containing nucleotide triphosphate hydrolases"/>
    <property type="match status" value="1"/>
</dbReference>
<dbReference type="InParanoid" id="Q7NCA0"/>
<dbReference type="STRING" id="251221.gene:10760584"/>
<name>Q7NCA0_GLOVI</name>
<dbReference type="Proteomes" id="UP000000557">
    <property type="component" value="Chromosome"/>
</dbReference>
<dbReference type="HOGENOM" id="CLU_063816_1_0_3"/>
<dbReference type="AlphaFoldDB" id="Q7NCA0"/>
<dbReference type="RefSeq" id="WP_011143072.1">
    <property type="nucleotide sequence ID" value="NC_005125.1"/>
</dbReference>
<evidence type="ECO:0000259" key="2">
    <source>
        <dbReference type="Pfam" id="PF13304"/>
    </source>
</evidence>
<sequence>MLKSFMINNFRLFRHLEVGRLSRVNLVVGKNNAGKSAFLEAVELYASNASSNVLIELVESRQEIWLGEVQNHFQNFLGHSARHLFYNRKLPRMQGEGITLGEISSGSKLHIGTAAYLDENDNAGTTRKIRISNEQFDEDPSNAEIFLVVEQGERTRRLFRLDRDVREIQRSSRIFYERQEPSINYKWQFVPTENMPTRKLAALWDLTSLTDLESEVISALGLIDERVSGIAFVEDISRDLNRGRSAERRIPLVKIKGIDEPIPLKSMGDGMTRLFHIIVALVNAGNGLLLIDEFENGLHWSIQPKVWDIVFQLSKRLNVQVFATTHSRDCIEGFDIAWNKYPALGAFFRLDVKDQFIKATEYTSETLTDAIEMDVEVR</sequence>
<evidence type="ECO:0000259" key="1">
    <source>
        <dbReference type="Pfam" id="PF13175"/>
    </source>
</evidence>
<dbReference type="InterPro" id="IPR014555">
    <property type="entry name" value="RecF-like"/>
</dbReference>
<dbReference type="KEGG" id="gvi:gll3079"/>
<dbReference type="PANTHER" id="PTHR32182">
    <property type="entry name" value="DNA REPLICATION AND REPAIR PROTEIN RECF"/>
    <property type="match status" value="1"/>
</dbReference>
<dbReference type="GO" id="GO:0016887">
    <property type="term" value="F:ATP hydrolysis activity"/>
    <property type="evidence" value="ECO:0007669"/>
    <property type="project" value="InterPro"/>
</dbReference>
<dbReference type="SUPFAM" id="SSF52540">
    <property type="entry name" value="P-loop containing nucleoside triphosphate hydrolases"/>
    <property type="match status" value="1"/>
</dbReference>
<dbReference type="PhylomeDB" id="Q7NCA0"/>
<evidence type="ECO:0000313" key="3">
    <source>
        <dbReference type="EMBL" id="BAC91020.1"/>
    </source>
</evidence>
<dbReference type="InterPro" id="IPR027417">
    <property type="entry name" value="P-loop_NTPase"/>
</dbReference>
<dbReference type="Pfam" id="PF13304">
    <property type="entry name" value="AAA_21"/>
    <property type="match status" value="1"/>
</dbReference>
<feature type="domain" description="Endonuclease GajA/Old nuclease/RecF-like AAA" evidence="1">
    <location>
        <begin position="1"/>
        <end position="52"/>
    </location>
</feature>
<dbReference type="GO" id="GO:0000731">
    <property type="term" value="P:DNA synthesis involved in DNA repair"/>
    <property type="evidence" value="ECO:0000318"/>
    <property type="project" value="GO_Central"/>
</dbReference>
<reference evidence="3 4" key="1">
    <citation type="journal article" date="2003" name="DNA Res.">
        <title>Complete genome structure of Gloeobacter violaceus PCC 7421, a cyanobacterium that lacks thylakoids.</title>
        <authorList>
            <person name="Nakamura Y."/>
            <person name="Kaneko T."/>
            <person name="Sato S."/>
            <person name="Mimuro M."/>
            <person name="Miyashita H."/>
            <person name="Tsuchiya T."/>
            <person name="Sasamoto S."/>
            <person name="Watanabe A."/>
            <person name="Kawashima K."/>
            <person name="Kishida Y."/>
            <person name="Kiyokawa C."/>
            <person name="Kohara M."/>
            <person name="Matsumoto M."/>
            <person name="Matsuno A."/>
            <person name="Nakazaki N."/>
            <person name="Shimpo S."/>
            <person name="Takeuchi C."/>
            <person name="Yamada M."/>
            <person name="Tabata S."/>
        </authorList>
    </citation>
    <scope>NUCLEOTIDE SEQUENCE [LARGE SCALE GENOMIC DNA]</scope>
    <source>
        <strain evidence="4">ATCC 29082 / PCC 7421</strain>
    </source>
</reference>